<proteinExistence type="predicted"/>
<feature type="signal peptide" evidence="1">
    <location>
        <begin position="1"/>
        <end position="19"/>
    </location>
</feature>
<feature type="chain" id="PRO_5046985076" description="Methyltransferase type 11 domain-containing protein" evidence="1">
    <location>
        <begin position="20"/>
        <end position="263"/>
    </location>
</feature>
<dbReference type="Proteomes" id="UP001382455">
    <property type="component" value="Unassembled WGS sequence"/>
</dbReference>
<gene>
    <name evidence="2" type="ORF">WAE96_15750</name>
</gene>
<accession>A0ABU8EYP5</accession>
<reference evidence="2 3" key="1">
    <citation type="submission" date="2023-12" db="EMBL/GenBank/DDBJ databases">
        <title>Friends and Foes: Symbiotic and Algicidal bacterial influence on Karenia brevis blooms.</title>
        <authorList>
            <person name="Fei C."/>
            <person name="Mohamed A.R."/>
            <person name="Booker A."/>
            <person name="Arshad M."/>
            <person name="Klass S."/>
            <person name="Ahn S."/>
            <person name="Gilbert P.M."/>
            <person name="Heil C.A."/>
            <person name="Martinez J.M."/>
            <person name="Amin S.A."/>
        </authorList>
    </citation>
    <scope>NUCLEOTIDE SEQUENCE [LARGE SCALE GENOMIC DNA]</scope>
    <source>
        <strain evidence="2 3">CE15</strain>
    </source>
</reference>
<evidence type="ECO:0000313" key="2">
    <source>
        <dbReference type="EMBL" id="MEI4551127.1"/>
    </source>
</evidence>
<protein>
    <recommendedName>
        <fullName evidence="4">Methyltransferase type 11 domain-containing protein</fullName>
    </recommendedName>
</protein>
<evidence type="ECO:0008006" key="4">
    <source>
        <dbReference type="Google" id="ProtNLM"/>
    </source>
</evidence>
<dbReference type="InterPro" id="IPR029063">
    <property type="entry name" value="SAM-dependent_MTases_sf"/>
</dbReference>
<comment type="caution">
    <text evidence="2">The sequence shown here is derived from an EMBL/GenBank/DDBJ whole genome shotgun (WGS) entry which is preliminary data.</text>
</comment>
<dbReference type="PROSITE" id="PS51257">
    <property type="entry name" value="PROKAR_LIPOPROTEIN"/>
    <property type="match status" value="1"/>
</dbReference>
<dbReference type="RefSeq" id="WP_336436154.1">
    <property type="nucleotide sequence ID" value="NZ_JBAWKS010000002.1"/>
</dbReference>
<name>A0ABU8EYP5_9GAMM</name>
<keyword evidence="1" id="KW-0732">Signal</keyword>
<evidence type="ECO:0000256" key="1">
    <source>
        <dbReference type="SAM" id="SignalP"/>
    </source>
</evidence>
<dbReference type="CDD" id="cd02440">
    <property type="entry name" value="AdoMet_MTases"/>
    <property type="match status" value="1"/>
</dbReference>
<dbReference type="Gene3D" id="3.40.50.150">
    <property type="entry name" value="Vaccinia Virus protein VP39"/>
    <property type="match status" value="1"/>
</dbReference>
<sequence length="263" mass="30143">MHVKYLMLMMVCVSFSCIANEPLSLSRLQTLLTEPNRSDVDKQHDANRKPAQIMRFAGVASGQTILDIYAGGGWYSELFARAVGEQGKVYAQNDTLTWRFGKKEMLARSKRQTLKNMMRFDQVAIKDIPLPSSSIDIAFMGINYHDLFFTHRNRNGERQIMRDRVVDYREAFSHIKNLLKPEGVLIIVDHHAKAGSGYEAANNLHRIDANIVKYQLQSLGFVLKEEAFYLQNPNDDLEQSVFAKGIRGKTNRFILKFGKAEWH</sequence>
<dbReference type="SUPFAM" id="SSF53335">
    <property type="entry name" value="S-adenosyl-L-methionine-dependent methyltransferases"/>
    <property type="match status" value="1"/>
</dbReference>
<keyword evidence="3" id="KW-1185">Reference proteome</keyword>
<organism evidence="2 3">
    <name type="scientific">Pseudoalteromonas spongiae</name>
    <dbReference type="NCBI Taxonomy" id="298657"/>
    <lineage>
        <taxon>Bacteria</taxon>
        <taxon>Pseudomonadati</taxon>
        <taxon>Pseudomonadota</taxon>
        <taxon>Gammaproteobacteria</taxon>
        <taxon>Alteromonadales</taxon>
        <taxon>Pseudoalteromonadaceae</taxon>
        <taxon>Pseudoalteromonas</taxon>
    </lineage>
</organism>
<dbReference type="EMBL" id="JBAWKS010000002">
    <property type="protein sequence ID" value="MEI4551127.1"/>
    <property type="molecule type" value="Genomic_DNA"/>
</dbReference>
<evidence type="ECO:0000313" key="3">
    <source>
        <dbReference type="Proteomes" id="UP001382455"/>
    </source>
</evidence>